<dbReference type="EMBL" id="JBHTJV010000002">
    <property type="protein sequence ID" value="MFD0915116.1"/>
    <property type="molecule type" value="Genomic_DNA"/>
</dbReference>
<gene>
    <name evidence="3" type="ORF">ACFQ14_01725</name>
</gene>
<keyword evidence="4" id="KW-1185">Reference proteome</keyword>
<organism evidence="3 4">
    <name type="scientific">Pseudahrensia aquimaris</name>
    <dbReference type="NCBI Taxonomy" id="744461"/>
    <lineage>
        <taxon>Bacteria</taxon>
        <taxon>Pseudomonadati</taxon>
        <taxon>Pseudomonadota</taxon>
        <taxon>Alphaproteobacteria</taxon>
        <taxon>Hyphomicrobiales</taxon>
        <taxon>Ahrensiaceae</taxon>
        <taxon>Pseudahrensia</taxon>
    </lineage>
</organism>
<evidence type="ECO:0008006" key="5">
    <source>
        <dbReference type="Google" id="ProtNLM"/>
    </source>
</evidence>
<evidence type="ECO:0000313" key="3">
    <source>
        <dbReference type="EMBL" id="MFD0915116.1"/>
    </source>
</evidence>
<evidence type="ECO:0000313" key="4">
    <source>
        <dbReference type="Proteomes" id="UP001597101"/>
    </source>
</evidence>
<dbReference type="RefSeq" id="WP_377210967.1">
    <property type="nucleotide sequence ID" value="NZ_JBHTJV010000002.1"/>
</dbReference>
<feature type="compositionally biased region" description="Basic residues" evidence="2">
    <location>
        <begin position="401"/>
        <end position="410"/>
    </location>
</feature>
<feature type="coiled-coil region" evidence="1">
    <location>
        <begin position="153"/>
        <end position="254"/>
    </location>
</feature>
<sequence length="410" mass="46090">MSILENTADIISKHRFNGSDSAEAIDAEERPNAKKNIIQSAFKTVERHFGISQSLKDQVEDEYIDLEFLKNLSEEDDLGLEPTQELEPFEPDQMDGSSSARLLTLANKKNACQSVHSSILQGVDVLKSVAERAAQVTSYLEYLEGEIERLENIETHSQALRTASANLAQEQRDQIAKNSELKQTVVELETQVASTREELEATNIQLTRVVDEKRRHEDTISSKSMLIAKLENDKARMLDQIEDWEREHSDVKRKHYEAVVQIEQLTESIKEKDAKAARKKLLAQETDQLIEELRVELADIRAKFQASSSSNVACKAKLNETMSKYEAVRREHEAKNTLQLKRIAELEAQNQAMMREASINEDLISELNGQLISAGSIPDIEKQTNARKKARASTKSAAGAKKSKGTKCAI</sequence>
<evidence type="ECO:0000256" key="1">
    <source>
        <dbReference type="SAM" id="Coils"/>
    </source>
</evidence>
<evidence type="ECO:0000256" key="2">
    <source>
        <dbReference type="SAM" id="MobiDB-lite"/>
    </source>
</evidence>
<accession>A0ABW3FE65</accession>
<comment type="caution">
    <text evidence="3">The sequence shown here is derived from an EMBL/GenBank/DDBJ whole genome shotgun (WGS) entry which is preliminary data.</text>
</comment>
<proteinExistence type="predicted"/>
<keyword evidence="1" id="KW-0175">Coiled coil</keyword>
<protein>
    <recommendedName>
        <fullName evidence="5">Crescentin</fullName>
    </recommendedName>
</protein>
<feature type="region of interest" description="Disordered" evidence="2">
    <location>
        <begin position="382"/>
        <end position="410"/>
    </location>
</feature>
<feature type="coiled-coil region" evidence="1">
    <location>
        <begin position="283"/>
        <end position="363"/>
    </location>
</feature>
<reference evidence="4" key="1">
    <citation type="journal article" date="2019" name="Int. J. Syst. Evol. Microbiol.">
        <title>The Global Catalogue of Microorganisms (GCM) 10K type strain sequencing project: providing services to taxonomists for standard genome sequencing and annotation.</title>
        <authorList>
            <consortium name="The Broad Institute Genomics Platform"/>
            <consortium name="The Broad Institute Genome Sequencing Center for Infectious Disease"/>
            <person name="Wu L."/>
            <person name="Ma J."/>
        </authorList>
    </citation>
    <scope>NUCLEOTIDE SEQUENCE [LARGE SCALE GENOMIC DNA]</scope>
    <source>
        <strain evidence="4">CCUG 60023</strain>
    </source>
</reference>
<dbReference type="Proteomes" id="UP001597101">
    <property type="component" value="Unassembled WGS sequence"/>
</dbReference>
<name>A0ABW3FE65_9HYPH</name>